<dbReference type="Pfam" id="PF01625">
    <property type="entry name" value="PMSR"/>
    <property type="match status" value="1"/>
</dbReference>
<evidence type="ECO:0000256" key="2">
    <source>
        <dbReference type="ARBA" id="ARBA00011017"/>
    </source>
</evidence>
<dbReference type="PROSITE" id="PS51790">
    <property type="entry name" value="MSRB"/>
    <property type="match status" value="1"/>
</dbReference>
<evidence type="ECO:0000256" key="10">
    <source>
        <dbReference type="HAMAP-Rule" id="MF_01401"/>
    </source>
</evidence>
<keyword evidence="11" id="KW-0812">Transmembrane</keyword>
<evidence type="ECO:0000256" key="9">
    <source>
        <dbReference type="HAMAP-Rule" id="MF_01400"/>
    </source>
</evidence>
<dbReference type="EC" id="1.8.4.12" evidence="9"/>
<comment type="catalytic activity">
    <reaction evidence="6 10">
        <text>L-methionyl-[protein] + [thioredoxin]-disulfide + H2O = L-methionyl-(S)-S-oxide-[protein] + [thioredoxin]-dithiol</text>
        <dbReference type="Rhea" id="RHEA:14217"/>
        <dbReference type="Rhea" id="RHEA-COMP:10698"/>
        <dbReference type="Rhea" id="RHEA-COMP:10700"/>
        <dbReference type="Rhea" id="RHEA-COMP:12313"/>
        <dbReference type="Rhea" id="RHEA-COMP:12315"/>
        <dbReference type="ChEBI" id="CHEBI:15377"/>
        <dbReference type="ChEBI" id="CHEBI:16044"/>
        <dbReference type="ChEBI" id="CHEBI:29950"/>
        <dbReference type="ChEBI" id="CHEBI:44120"/>
        <dbReference type="ChEBI" id="CHEBI:50058"/>
        <dbReference type="EC" id="1.8.4.11"/>
    </reaction>
</comment>
<evidence type="ECO:0000256" key="7">
    <source>
        <dbReference type="ARBA" id="ARBA00048488"/>
    </source>
</evidence>
<comment type="similarity">
    <text evidence="9">Belongs to the MsrB Met sulfoxide reductase family.</text>
</comment>
<dbReference type="InterPro" id="IPR036509">
    <property type="entry name" value="Met_Sox_Rdtase_MsrA_sf"/>
</dbReference>
<dbReference type="PANTHER" id="PTHR10173">
    <property type="entry name" value="METHIONINE SULFOXIDE REDUCTASE"/>
    <property type="match status" value="1"/>
</dbReference>
<keyword evidence="14" id="KW-1185">Reference proteome</keyword>
<evidence type="ECO:0000313" key="14">
    <source>
        <dbReference type="Proteomes" id="UP001062263"/>
    </source>
</evidence>
<comment type="caution">
    <text evidence="9">Lacks conserved residue(s) required for the propagation of feature annotation.</text>
</comment>
<accession>A0ABM7ZF08</accession>
<feature type="transmembrane region" description="Helical" evidence="11">
    <location>
        <begin position="61"/>
        <end position="80"/>
    </location>
</feature>
<evidence type="ECO:0000256" key="6">
    <source>
        <dbReference type="ARBA" id="ARBA00047806"/>
    </source>
</evidence>
<dbReference type="HAMAP" id="MF_01401">
    <property type="entry name" value="MsrA"/>
    <property type="match status" value="1"/>
</dbReference>
<dbReference type="InterPro" id="IPR011057">
    <property type="entry name" value="Mss4-like_sf"/>
</dbReference>
<comment type="catalytic activity">
    <reaction evidence="8 10">
        <text>[thioredoxin]-disulfide + L-methionine + H2O = L-methionine (S)-S-oxide + [thioredoxin]-dithiol</text>
        <dbReference type="Rhea" id="RHEA:19993"/>
        <dbReference type="Rhea" id="RHEA-COMP:10698"/>
        <dbReference type="Rhea" id="RHEA-COMP:10700"/>
        <dbReference type="ChEBI" id="CHEBI:15377"/>
        <dbReference type="ChEBI" id="CHEBI:29950"/>
        <dbReference type="ChEBI" id="CHEBI:50058"/>
        <dbReference type="ChEBI" id="CHEBI:57844"/>
        <dbReference type="ChEBI" id="CHEBI:58772"/>
        <dbReference type="EC" id="1.8.4.11"/>
    </reaction>
</comment>
<dbReference type="SUPFAM" id="SSF55068">
    <property type="entry name" value="Peptide methionine sulfoxide reductase"/>
    <property type="match status" value="1"/>
</dbReference>
<dbReference type="InterPro" id="IPR028427">
    <property type="entry name" value="Met_Sox_Rdtase_MsrB"/>
</dbReference>
<keyword evidence="11" id="KW-0472">Membrane</keyword>
<evidence type="ECO:0000256" key="1">
    <source>
        <dbReference type="ARBA" id="ARBA00008076"/>
    </source>
</evidence>
<comment type="function">
    <text evidence="5 10">Has an important function as a repair enzyme for proteins that have been inactivated by oxidation. Catalyzes the reversible oxidation-reduction of methionine sulfoxide in proteins to methionine.</text>
</comment>
<dbReference type="Proteomes" id="UP001062263">
    <property type="component" value="Chromosome"/>
</dbReference>
<dbReference type="Pfam" id="PF01641">
    <property type="entry name" value="SelR"/>
    <property type="match status" value="1"/>
</dbReference>
<evidence type="ECO:0000313" key="13">
    <source>
        <dbReference type="EMBL" id="BDL43303.1"/>
    </source>
</evidence>
<dbReference type="HAMAP" id="MF_01400">
    <property type="entry name" value="MsrB"/>
    <property type="match status" value="1"/>
</dbReference>
<protein>
    <recommendedName>
        <fullName evidence="9 10">Multifunctional fusion protein</fullName>
    </recommendedName>
    <domain>
        <recommendedName>
            <fullName evidence="10">Peptide methionine sulfoxide reductase MsrA</fullName>
            <shortName evidence="10">Protein-methionine-S-oxide reductase</shortName>
            <ecNumber evidence="10">1.8.4.11</ecNumber>
        </recommendedName>
        <alternativeName>
            <fullName evidence="10">Peptide-methionine (S)-S-oxide reductase</fullName>
            <shortName evidence="10">Peptide Met(O) reductase</shortName>
        </alternativeName>
    </domain>
    <domain>
        <recommendedName>
            <fullName evidence="9">Peptide methionine sulfoxide reductase MsrB</fullName>
            <ecNumber evidence="9">1.8.4.12</ecNumber>
        </recommendedName>
        <alternativeName>
            <fullName evidence="9">Peptide-methionine (R)-S-oxide reductase</fullName>
        </alternativeName>
    </domain>
</protein>
<feature type="active site" description="Nucleophile" evidence="9">
    <location>
        <position position="388"/>
    </location>
</feature>
<evidence type="ECO:0000256" key="4">
    <source>
        <dbReference type="ARBA" id="ARBA00023268"/>
    </source>
</evidence>
<evidence type="ECO:0000256" key="5">
    <source>
        <dbReference type="ARBA" id="ARBA00024679"/>
    </source>
</evidence>
<evidence type="ECO:0000259" key="12">
    <source>
        <dbReference type="PROSITE" id="PS51790"/>
    </source>
</evidence>
<dbReference type="Gene3D" id="2.170.150.20">
    <property type="entry name" value="Peptide methionine sulfoxide reductase"/>
    <property type="match status" value="1"/>
</dbReference>
<organism evidence="13 14">
    <name type="scientific">Akkermansia biwaensis</name>
    <dbReference type="NCBI Taxonomy" id="2946555"/>
    <lineage>
        <taxon>Bacteria</taxon>
        <taxon>Pseudomonadati</taxon>
        <taxon>Verrucomicrobiota</taxon>
        <taxon>Verrucomicrobiia</taxon>
        <taxon>Verrucomicrobiales</taxon>
        <taxon>Akkermansiaceae</taxon>
        <taxon>Akkermansia</taxon>
    </lineage>
</organism>
<evidence type="ECO:0000256" key="11">
    <source>
        <dbReference type="SAM" id="Phobius"/>
    </source>
</evidence>
<dbReference type="InterPro" id="IPR002579">
    <property type="entry name" value="Met_Sox_Rdtase_MsrB_dom"/>
</dbReference>
<feature type="domain" description="MsrB" evidence="12">
    <location>
        <begin position="276"/>
        <end position="399"/>
    </location>
</feature>
<dbReference type="EMBL" id="AP025943">
    <property type="protein sequence ID" value="BDL43303.1"/>
    <property type="molecule type" value="Genomic_DNA"/>
</dbReference>
<comment type="similarity">
    <text evidence="10">Belongs to the MsrA Met sulfoxide reductase family.</text>
</comment>
<comment type="similarity">
    <text evidence="2">In the N-terminal section; belongs to the MsrA Met sulfoxide reductase family.</text>
</comment>
<evidence type="ECO:0000256" key="8">
    <source>
        <dbReference type="ARBA" id="ARBA00048782"/>
    </source>
</evidence>
<dbReference type="EC" id="1.8.4.11" evidence="10"/>
<comment type="catalytic activity">
    <reaction evidence="7 9">
        <text>L-methionyl-[protein] + [thioredoxin]-disulfide + H2O = L-methionyl-(R)-S-oxide-[protein] + [thioredoxin]-dithiol</text>
        <dbReference type="Rhea" id="RHEA:24164"/>
        <dbReference type="Rhea" id="RHEA-COMP:10698"/>
        <dbReference type="Rhea" id="RHEA-COMP:10700"/>
        <dbReference type="Rhea" id="RHEA-COMP:12313"/>
        <dbReference type="Rhea" id="RHEA-COMP:12314"/>
        <dbReference type="ChEBI" id="CHEBI:15377"/>
        <dbReference type="ChEBI" id="CHEBI:16044"/>
        <dbReference type="ChEBI" id="CHEBI:29950"/>
        <dbReference type="ChEBI" id="CHEBI:45764"/>
        <dbReference type="ChEBI" id="CHEBI:50058"/>
        <dbReference type="EC" id="1.8.4.12"/>
    </reaction>
</comment>
<keyword evidence="4" id="KW-0511">Multifunctional enzyme</keyword>
<gene>
    <name evidence="9" type="primary">msrB</name>
    <name evidence="10" type="synonym">msrA</name>
    <name evidence="13" type="ORF">Abiwalacus_08770</name>
</gene>
<proteinExistence type="inferred from homology"/>
<dbReference type="SUPFAM" id="SSF51316">
    <property type="entry name" value="Mss4-like"/>
    <property type="match status" value="1"/>
</dbReference>
<sequence length="422" mass="47760">MVEKPAARREYPPGGNLPLTFLANTTTPALSNFIAFRKISGHIPEGKRSNMVMKRIYHGPWTLAGLAFAILAAVALLSLLSCGENGHADNSKHHMDNKNLKTIYLAGGCFWGVEKYLSLIPGVKETEAGYANGSTPSPTYEDVCRKGTGHAETVKVVYDPDEVSLPFLLEQYYAVIDPLSVNRQGNDSGVQYRTGIYYTDEKDKPVIEMSLKRLQQHFKQPLTIEVQPLKQFSRAEEYHQDYLNKNPDGYCHIPAFRFQEARQARETKPVYQKKSDEELRKSLTPEQFAVTRKNATEPPFRNEYFNNDRPGIYVDVTTGEPLFLSTDKFDSGCGWPSFSRPIKEDLIQEKQDLSYGMNRTEVRSKTGDAHLGHVFPDGPKERGGLRYCINSASLKFIPEQDMEAQGYGRYVPLLQKNSRKDR</sequence>
<dbReference type="InterPro" id="IPR002569">
    <property type="entry name" value="Met_Sox_Rdtase_MsrA_dom"/>
</dbReference>
<reference evidence="13" key="1">
    <citation type="submission" date="2022-06" db="EMBL/GenBank/DDBJ databases">
        <title>Akkermansia biwalacus sp. nov., an anaerobic mucin-degrading bacterium isolated from human intestine.</title>
        <authorList>
            <person name="Kobayashi Y."/>
            <person name="Inoue S."/>
            <person name="Kawahara T."/>
            <person name="Kohda N."/>
        </authorList>
    </citation>
    <scope>NUCLEOTIDE SEQUENCE</scope>
    <source>
        <strain evidence="13">WON2089</strain>
    </source>
</reference>
<dbReference type="Gene3D" id="3.30.1060.10">
    <property type="entry name" value="Peptide methionine sulphoxide reductase MsrA"/>
    <property type="match status" value="1"/>
</dbReference>
<dbReference type="NCBIfam" id="TIGR00357">
    <property type="entry name" value="peptide-methionine (R)-S-oxide reductase MsrB"/>
    <property type="match status" value="1"/>
</dbReference>
<name>A0ABM7ZF08_9BACT</name>
<dbReference type="PANTHER" id="PTHR10173:SF59">
    <property type="entry name" value="PEPTIDE METHIONINE SULFOXIDE REDUCTASE MSRA_MSRB"/>
    <property type="match status" value="1"/>
</dbReference>
<feature type="active site" evidence="10">
    <location>
        <position position="109"/>
    </location>
</feature>
<keyword evidence="3 9" id="KW-0560">Oxidoreductase</keyword>
<comment type="similarity">
    <text evidence="1">In the C-terminal section; belongs to the MsrB Met sulfoxide reductase family.</text>
</comment>
<evidence type="ECO:0000256" key="3">
    <source>
        <dbReference type="ARBA" id="ARBA00023002"/>
    </source>
</evidence>
<keyword evidence="11" id="KW-1133">Transmembrane helix</keyword>
<dbReference type="NCBIfam" id="TIGR00401">
    <property type="entry name" value="msrA"/>
    <property type="match status" value="1"/>
</dbReference>